<dbReference type="Pfam" id="PF00590">
    <property type="entry name" value="TP_methylase"/>
    <property type="match status" value="1"/>
</dbReference>
<dbReference type="PANTHER" id="PTHR46111:SF1">
    <property type="entry name" value="RIBOSOMAL RNA SMALL SUBUNIT METHYLTRANSFERASE I"/>
    <property type="match status" value="1"/>
</dbReference>
<name>F7XWP0_MIDMI</name>
<keyword evidence="1" id="KW-0963">Cytoplasm</keyword>
<dbReference type="PIRSF" id="PIRSF005917">
    <property type="entry name" value="MTase_YraL"/>
    <property type="match status" value="1"/>
</dbReference>
<dbReference type="GO" id="GO:0008168">
    <property type="term" value="F:methyltransferase activity"/>
    <property type="evidence" value="ECO:0007669"/>
    <property type="project" value="UniProtKB-KW"/>
</dbReference>
<dbReference type="InterPro" id="IPR014777">
    <property type="entry name" value="4pyrrole_Mease_sub1"/>
</dbReference>
<keyword evidence="8" id="KW-1185">Reference proteome</keyword>
<dbReference type="NCBIfam" id="TIGR00096">
    <property type="entry name" value="16S rRNA (cytidine(1402)-2'-O)-methyltransferase"/>
    <property type="match status" value="1"/>
</dbReference>
<evidence type="ECO:0000256" key="4">
    <source>
        <dbReference type="ARBA" id="ARBA00022679"/>
    </source>
</evidence>
<dbReference type="GO" id="GO:0006364">
    <property type="term" value="P:rRNA processing"/>
    <property type="evidence" value="ECO:0007669"/>
    <property type="project" value="UniProtKB-KW"/>
</dbReference>
<evidence type="ECO:0000256" key="3">
    <source>
        <dbReference type="ARBA" id="ARBA00022603"/>
    </source>
</evidence>
<evidence type="ECO:0000313" key="7">
    <source>
        <dbReference type="EMBL" id="AEI89089.1"/>
    </source>
</evidence>
<proteinExistence type="predicted"/>
<dbReference type="CDD" id="cd11648">
    <property type="entry name" value="RsmI"/>
    <property type="match status" value="1"/>
</dbReference>
<dbReference type="Gene3D" id="3.40.1010.10">
    <property type="entry name" value="Cobalt-precorrin-4 Transmethylase, Domain 1"/>
    <property type="match status" value="1"/>
</dbReference>
<keyword evidence="4 7" id="KW-0808">Transferase</keyword>
<keyword evidence="2" id="KW-0698">rRNA processing</keyword>
<sequence>MVVFHDHSSSEEQNKIINYLLNGEDMALVSDAGTPLISDPGYGIVNTAIKAGIKVTAIPGPCSAITALTLSGLPTNSFMFIGFLPNTLQSRLKELISVKEIEATLIFFETAKRLLAVLHDFLEVFGNRKMAIGRELTKLYEEVRYGNVVEQINYWQGKALKGEFVLILEGAIKETLSDEEIKKQMTSLLNKMSFKDAISFAKDSLGISKKKAYEIALQIIRD</sequence>
<gene>
    <name evidence="7" type="ordered locus">midi_00799</name>
</gene>
<evidence type="ECO:0000256" key="5">
    <source>
        <dbReference type="ARBA" id="ARBA00022691"/>
    </source>
</evidence>
<protein>
    <submittedName>
        <fullName evidence="7">Putative methyltransferase</fullName>
    </submittedName>
</protein>
<accession>F7XWP0</accession>
<dbReference type="InterPro" id="IPR000878">
    <property type="entry name" value="4pyrrol_Mease"/>
</dbReference>
<feature type="domain" description="Tetrapyrrole methylase" evidence="6">
    <location>
        <begin position="10"/>
        <end position="147"/>
    </location>
</feature>
<organism evidence="7 8">
    <name type="scientific">Midichloria mitochondrii (strain IricVA)</name>
    <dbReference type="NCBI Taxonomy" id="696127"/>
    <lineage>
        <taxon>Bacteria</taxon>
        <taxon>Pseudomonadati</taxon>
        <taxon>Pseudomonadota</taxon>
        <taxon>Alphaproteobacteria</taxon>
        <taxon>Rickettsiales</taxon>
        <taxon>Candidatus Midichloriaceae</taxon>
        <taxon>Candidatus Midichloria</taxon>
    </lineage>
</organism>
<dbReference type="InterPro" id="IPR018063">
    <property type="entry name" value="SAM_MeTrfase_RsmI_CS"/>
</dbReference>
<evidence type="ECO:0000256" key="2">
    <source>
        <dbReference type="ARBA" id="ARBA00022552"/>
    </source>
</evidence>
<dbReference type="InterPro" id="IPR035996">
    <property type="entry name" value="4pyrrol_Methylase_sf"/>
</dbReference>
<reference evidence="7 8" key="1">
    <citation type="journal article" date="2011" name="Mol. Biol. Evol.">
        <title>Phylogenomic evidence for the presence of a flagellum and cbb3 oxidase in the free-living mitochondrial ancestor.</title>
        <authorList>
            <person name="Sassera D."/>
            <person name="Lo N."/>
            <person name="Epis S."/>
            <person name="D'Auria G."/>
            <person name="Montagna M."/>
            <person name="Comandatore F."/>
            <person name="Horner D."/>
            <person name="Pereto J."/>
            <person name="Luciano A.M."/>
            <person name="Franciosi F."/>
            <person name="Ferri E."/>
            <person name="Crotti E."/>
            <person name="Bazzocchi C."/>
            <person name="Daffonchio D."/>
            <person name="Sacchi L."/>
            <person name="Moya A."/>
            <person name="Latorre A."/>
            <person name="Bandi C."/>
        </authorList>
    </citation>
    <scope>NUCLEOTIDE SEQUENCE [LARGE SCALE GENOMIC DNA]</scope>
    <source>
        <strain evidence="7 8">IricVA</strain>
    </source>
</reference>
<dbReference type="InterPro" id="IPR014776">
    <property type="entry name" value="4pyrrole_Mease_sub2"/>
</dbReference>
<dbReference type="STRING" id="696127.midi_00799"/>
<evidence type="ECO:0000256" key="1">
    <source>
        <dbReference type="ARBA" id="ARBA00022490"/>
    </source>
</evidence>
<dbReference type="Gene3D" id="3.30.950.10">
    <property type="entry name" value="Methyltransferase, Cobalt-precorrin-4 Transmethylase, Domain 2"/>
    <property type="match status" value="1"/>
</dbReference>
<dbReference type="PANTHER" id="PTHR46111">
    <property type="entry name" value="RIBOSOMAL RNA SMALL SUBUNIT METHYLTRANSFERASE I"/>
    <property type="match status" value="1"/>
</dbReference>
<dbReference type="GO" id="GO:0032259">
    <property type="term" value="P:methylation"/>
    <property type="evidence" value="ECO:0007669"/>
    <property type="project" value="UniProtKB-KW"/>
</dbReference>
<dbReference type="FunFam" id="3.30.950.10:FF:000002">
    <property type="entry name" value="Ribosomal RNA small subunit methyltransferase I"/>
    <property type="match status" value="1"/>
</dbReference>
<dbReference type="AlphaFoldDB" id="F7XWP0"/>
<dbReference type="Proteomes" id="UP000006639">
    <property type="component" value="Chromosome"/>
</dbReference>
<keyword evidence="3 7" id="KW-0489">Methyltransferase</keyword>
<dbReference type="PROSITE" id="PS01296">
    <property type="entry name" value="RSMI"/>
    <property type="match status" value="1"/>
</dbReference>
<keyword evidence="5" id="KW-0949">S-adenosyl-L-methionine</keyword>
<dbReference type="EMBL" id="CP002130">
    <property type="protein sequence ID" value="AEI89089.1"/>
    <property type="molecule type" value="Genomic_DNA"/>
</dbReference>
<dbReference type="HOGENOM" id="CLU_044779_2_1_5"/>
<dbReference type="SUPFAM" id="SSF53790">
    <property type="entry name" value="Tetrapyrrole methylase"/>
    <property type="match status" value="1"/>
</dbReference>
<dbReference type="KEGG" id="mmn:midi_00799"/>
<evidence type="ECO:0000313" key="8">
    <source>
        <dbReference type="Proteomes" id="UP000006639"/>
    </source>
</evidence>
<evidence type="ECO:0000259" key="6">
    <source>
        <dbReference type="Pfam" id="PF00590"/>
    </source>
</evidence>
<dbReference type="InterPro" id="IPR008189">
    <property type="entry name" value="rRNA_ssu_MeTfrase_I"/>
</dbReference>